<protein>
    <submittedName>
        <fullName evidence="2">Uncharacterized protein</fullName>
    </submittedName>
</protein>
<evidence type="ECO:0000313" key="2">
    <source>
        <dbReference type="EMBL" id="EPS97522.1"/>
    </source>
</evidence>
<sequence length="485" mass="53902">MSYSYRRPRGPVRSAPRTIGEETIDPPVPVGQERTDPAVVYDGYLQPPPVPLVRLNWLLASQALFAPASFYSEVRARERPDDSVRSMERRATVAHIYNALLDVYYAQDQLEDAIRFFGTRRATAVARLKEILQDAQEEPAFLAAATQLTARRPPNTVEFIMPPEFSMFHAADFSRIISEYTPCVLCATLPHANYHTTVQCQNYRCPSCGRPGPGHSVHNCNYHHDGLTTPQSNPDVVSVGSLLRQGLFTDKIATQWRALVNVTLYDSEQAMARLHYSPALVPAIFLRMRAEILDVTNWFIVDQGRVCGIFANREEGVRNTTLRLNAHGFSARNRGEARQAATRITRGDWVDASLLGIRDFGVQEPFDLEAYIFGNDEDYDDNDELGPEADLPIPVPSPVPTASPPPYEHVENIENFPLRMLATSPTSTFQPSPDGSVSSQHSERFDLVNTRTDNVEAVVIRGRNGETSVLTGAGTAENPHEVLGG</sequence>
<dbReference type="HOGENOM" id="CLU_562629_0_0_1"/>
<organism evidence="2 3">
    <name type="scientific">Fomitopsis schrenkii</name>
    <name type="common">Brown rot fungus</name>
    <dbReference type="NCBI Taxonomy" id="2126942"/>
    <lineage>
        <taxon>Eukaryota</taxon>
        <taxon>Fungi</taxon>
        <taxon>Dikarya</taxon>
        <taxon>Basidiomycota</taxon>
        <taxon>Agaricomycotina</taxon>
        <taxon>Agaricomycetes</taxon>
        <taxon>Polyporales</taxon>
        <taxon>Fomitopsis</taxon>
    </lineage>
</organism>
<dbReference type="STRING" id="743788.S8DY12"/>
<dbReference type="EMBL" id="KE504175">
    <property type="protein sequence ID" value="EPS97522.1"/>
    <property type="molecule type" value="Genomic_DNA"/>
</dbReference>
<dbReference type="AlphaFoldDB" id="S8DY12"/>
<evidence type="ECO:0000256" key="1">
    <source>
        <dbReference type="SAM" id="MobiDB-lite"/>
    </source>
</evidence>
<proteinExistence type="predicted"/>
<accession>S8DY12</accession>
<gene>
    <name evidence="2" type="ORF">FOMPIDRAFT_1052291</name>
</gene>
<reference evidence="2 3" key="1">
    <citation type="journal article" date="2012" name="Science">
        <title>The Paleozoic origin of enzymatic lignin decomposition reconstructed from 31 fungal genomes.</title>
        <authorList>
            <person name="Floudas D."/>
            <person name="Binder M."/>
            <person name="Riley R."/>
            <person name="Barry K."/>
            <person name="Blanchette R.A."/>
            <person name="Henrissat B."/>
            <person name="Martinez A.T."/>
            <person name="Otillar R."/>
            <person name="Spatafora J.W."/>
            <person name="Yadav J.S."/>
            <person name="Aerts A."/>
            <person name="Benoit I."/>
            <person name="Boyd A."/>
            <person name="Carlson A."/>
            <person name="Copeland A."/>
            <person name="Coutinho P.M."/>
            <person name="de Vries R.P."/>
            <person name="Ferreira P."/>
            <person name="Findley K."/>
            <person name="Foster B."/>
            <person name="Gaskell J."/>
            <person name="Glotzer D."/>
            <person name="Gorecki P."/>
            <person name="Heitman J."/>
            <person name="Hesse C."/>
            <person name="Hori C."/>
            <person name="Igarashi K."/>
            <person name="Jurgens J.A."/>
            <person name="Kallen N."/>
            <person name="Kersten P."/>
            <person name="Kohler A."/>
            <person name="Kuees U."/>
            <person name="Kumar T.K.A."/>
            <person name="Kuo A."/>
            <person name="LaButti K."/>
            <person name="Larrondo L.F."/>
            <person name="Lindquist E."/>
            <person name="Ling A."/>
            <person name="Lombard V."/>
            <person name="Lucas S."/>
            <person name="Lundell T."/>
            <person name="Martin R."/>
            <person name="McLaughlin D.J."/>
            <person name="Morgenstern I."/>
            <person name="Morin E."/>
            <person name="Murat C."/>
            <person name="Nagy L.G."/>
            <person name="Nolan M."/>
            <person name="Ohm R.A."/>
            <person name="Patyshakuliyeva A."/>
            <person name="Rokas A."/>
            <person name="Ruiz-Duenas F.J."/>
            <person name="Sabat G."/>
            <person name="Salamov A."/>
            <person name="Samejima M."/>
            <person name="Schmutz J."/>
            <person name="Slot J.C."/>
            <person name="St John F."/>
            <person name="Stenlid J."/>
            <person name="Sun H."/>
            <person name="Sun S."/>
            <person name="Syed K."/>
            <person name="Tsang A."/>
            <person name="Wiebenga A."/>
            <person name="Young D."/>
            <person name="Pisabarro A."/>
            <person name="Eastwood D.C."/>
            <person name="Martin F."/>
            <person name="Cullen D."/>
            <person name="Grigoriev I.V."/>
            <person name="Hibbett D.S."/>
        </authorList>
    </citation>
    <scope>NUCLEOTIDE SEQUENCE</scope>
    <source>
        <strain evidence="3">FP-58527</strain>
    </source>
</reference>
<name>S8DY12_FOMSC</name>
<dbReference type="InParanoid" id="S8DY12"/>
<keyword evidence="3" id="KW-1185">Reference proteome</keyword>
<evidence type="ECO:0000313" key="3">
    <source>
        <dbReference type="Proteomes" id="UP000015241"/>
    </source>
</evidence>
<feature type="region of interest" description="Disordered" evidence="1">
    <location>
        <begin position="1"/>
        <end position="32"/>
    </location>
</feature>
<feature type="compositionally biased region" description="Basic residues" evidence="1">
    <location>
        <begin position="1"/>
        <end position="10"/>
    </location>
</feature>
<dbReference type="Proteomes" id="UP000015241">
    <property type="component" value="Unassembled WGS sequence"/>
</dbReference>